<reference evidence="1" key="1">
    <citation type="journal article" date="2014" name="Front. Microbiol.">
        <title>High frequency of phylogenetically diverse reductive dehalogenase-homologous genes in deep subseafloor sedimentary metagenomes.</title>
        <authorList>
            <person name="Kawai M."/>
            <person name="Futagami T."/>
            <person name="Toyoda A."/>
            <person name="Takaki Y."/>
            <person name="Nishi S."/>
            <person name="Hori S."/>
            <person name="Arai W."/>
            <person name="Tsubouchi T."/>
            <person name="Morono Y."/>
            <person name="Uchiyama I."/>
            <person name="Ito T."/>
            <person name="Fujiyama A."/>
            <person name="Inagaki F."/>
            <person name="Takami H."/>
        </authorList>
    </citation>
    <scope>NUCLEOTIDE SEQUENCE</scope>
    <source>
        <strain evidence="1">Expedition CK06-06</strain>
    </source>
</reference>
<gene>
    <name evidence="1" type="ORF">S01H4_42846</name>
</gene>
<sequence length="224" mass="25328">YGPDLERAGWHSAGIEVINPMPVPLYDVYAIAGFSDESNPDGSSVEVRDTTNGGVILERGPNYDVTDTSIHFNIQTGMAAYETRAFTVGYYKMQQESYIYDEGIVSVPFFEITTWDGGSYNFFPAHWTNPYDRTFRGALYIKLNFDIPTEIDAMSMRIYDLTHDHEIDPSLFIPVIFPIHVRLQSANSKSSPESVVLKRVHTIKSCPTVCFMSRFVAFIPMPPE</sequence>
<organism evidence="1">
    <name type="scientific">marine sediment metagenome</name>
    <dbReference type="NCBI Taxonomy" id="412755"/>
    <lineage>
        <taxon>unclassified sequences</taxon>
        <taxon>metagenomes</taxon>
        <taxon>ecological metagenomes</taxon>
    </lineage>
</organism>
<comment type="caution">
    <text evidence="1">The sequence shown here is derived from an EMBL/GenBank/DDBJ whole genome shotgun (WGS) entry which is preliminary data.</text>
</comment>
<dbReference type="EMBL" id="BART01023573">
    <property type="protein sequence ID" value="GAG94148.1"/>
    <property type="molecule type" value="Genomic_DNA"/>
</dbReference>
<feature type="non-terminal residue" evidence="1">
    <location>
        <position position="1"/>
    </location>
</feature>
<evidence type="ECO:0000313" key="1">
    <source>
        <dbReference type="EMBL" id="GAG94148.1"/>
    </source>
</evidence>
<dbReference type="AlphaFoldDB" id="X1CD00"/>
<protein>
    <submittedName>
        <fullName evidence="1">Uncharacterized protein</fullName>
    </submittedName>
</protein>
<name>X1CD00_9ZZZZ</name>
<proteinExistence type="predicted"/>
<accession>X1CD00</accession>